<protein>
    <recommendedName>
        <fullName evidence="3">Phage protein</fullName>
    </recommendedName>
</protein>
<name>A0ABY5XZY0_9BACT</name>
<dbReference type="Proteomes" id="UP001058120">
    <property type="component" value="Chromosome"/>
</dbReference>
<dbReference type="RefSeq" id="WP_334314865.1">
    <property type="nucleotide sequence ID" value="NZ_CP065938.1"/>
</dbReference>
<organism evidence="1 2">
    <name type="scientific">Taurinivorans muris</name>
    <dbReference type="NCBI Taxonomy" id="2787751"/>
    <lineage>
        <taxon>Bacteria</taxon>
        <taxon>Pseudomonadati</taxon>
        <taxon>Thermodesulfobacteriota</taxon>
        <taxon>Desulfovibrionia</taxon>
        <taxon>Desulfovibrionales</taxon>
        <taxon>Desulfovibrionaceae</taxon>
        <taxon>Taurinivorans</taxon>
    </lineage>
</organism>
<sequence>MLYIENMENHKLGNFTPSEDVAKSLGWTLTCGESEIEQSDIDWGWYEKGFAPMKSDAQKADDLKTVKLREAEELLNAKLAEISAYPRAESESFEVQKSEAAAYLADNGIDKAEIPTITGISLGSQVELTELARKIVENAKDFAPVRGLYLGRYKRVRDFLNTAKTLAEVEAVDVQAVFAEDVASQAAAMFE</sequence>
<gene>
    <name evidence="1" type="ORF">JBF11_07500</name>
</gene>
<evidence type="ECO:0000313" key="1">
    <source>
        <dbReference type="EMBL" id="UWX05293.1"/>
    </source>
</evidence>
<proteinExistence type="predicted"/>
<accession>A0ABY5XZY0</accession>
<keyword evidence="2" id="KW-1185">Reference proteome</keyword>
<evidence type="ECO:0008006" key="3">
    <source>
        <dbReference type="Google" id="ProtNLM"/>
    </source>
</evidence>
<dbReference type="EMBL" id="CP065938">
    <property type="protein sequence ID" value="UWX05293.1"/>
    <property type="molecule type" value="Genomic_DNA"/>
</dbReference>
<evidence type="ECO:0000313" key="2">
    <source>
        <dbReference type="Proteomes" id="UP001058120"/>
    </source>
</evidence>
<reference evidence="1" key="1">
    <citation type="submission" date="2020-12" db="EMBL/GenBank/DDBJ databases">
        <title>Taurinivorans muris gen. nov., sp. nov., fundamental and realized metabolic niche of a ubiquitous sulfidogenic bacterium in the murine intestine.</title>
        <authorList>
            <person name="Ye H."/>
            <person name="Hanson B.T."/>
            <person name="Loy A."/>
        </authorList>
    </citation>
    <scope>NUCLEOTIDE SEQUENCE</scope>
    <source>
        <strain evidence="1">LT0009</strain>
    </source>
</reference>